<dbReference type="SMART" id="SM00710">
    <property type="entry name" value="PbH1"/>
    <property type="match status" value="5"/>
</dbReference>
<feature type="domain" description="Rhamnogalacturonase A/B/Epimerase-like pectate lyase" evidence="2">
    <location>
        <begin position="30"/>
        <end position="89"/>
    </location>
</feature>
<dbReference type="PANTHER" id="PTHR31339">
    <property type="entry name" value="PECTIN LYASE-RELATED"/>
    <property type="match status" value="1"/>
</dbReference>
<feature type="chain" id="PRO_5026110111" evidence="1">
    <location>
        <begin position="21"/>
        <end position="515"/>
    </location>
</feature>
<sequence length="515" mass="56902">MQTKYLFTGLFIFLIFSLQAQETSFNGLYNVKNYGASGNGSQVETEFINAAINDAAENGGGTVYFPAGKYLCFSIRLKSNIQLHIGQGATIIAANMDDVEGEYDAPEPNIWGDSLKYQDFGHSHFHNSLIWGENLENISIVGPGLIWGKGLQKWGNPKPGLGNKSISLKLCRNVILRDFSILHGGHFGILATGVDNLTIDNLKIDTNRDAIDVDCCRHVRISNCSLNTPNDDALVLKSSFALGYAAPTENITITNCAVFGFDEGTFLDGTYQQTQKQAPDRGSVTGRIKFGTESNGAFRNITISNCTFEHCRGLALETVDGAVLEDITVSNIVMKDILNAPFFLRLGRRMRGPDELEVGTFRRILVDNVIVHSSSPRYGSMLMGIPGHDIEDVVFSNIWIRIDGGAPESQALIEVPELEDGYPDPRNFGEIPAYGFFIRHVQNIQMNNITLEFENTDMRPVFILDDVKGADFQNVKAESAEGVPVFRLKNVTDFSIHSVNKIKDQHFTKVKDLAL</sequence>
<gene>
    <name evidence="4" type="ORF">GM418_28250</name>
</gene>
<dbReference type="EMBL" id="CP046401">
    <property type="protein sequence ID" value="QGY47418.1"/>
    <property type="molecule type" value="Genomic_DNA"/>
</dbReference>
<feature type="domain" description="Right handed beta helix" evidence="3">
    <location>
        <begin position="166"/>
        <end position="261"/>
    </location>
</feature>
<name>A0A6I6K1S8_9BACT</name>
<dbReference type="InterPro" id="IPR039448">
    <property type="entry name" value="Beta_helix"/>
</dbReference>
<dbReference type="Pfam" id="PF13229">
    <property type="entry name" value="Beta_helix"/>
    <property type="match status" value="1"/>
</dbReference>
<protein>
    <submittedName>
        <fullName evidence="4">Glycoside hydrolase family 28 protein</fullName>
    </submittedName>
</protein>
<dbReference type="PANTHER" id="PTHR31339:SF9">
    <property type="entry name" value="PLASMIN AND FIBRONECTIN-BINDING PROTEIN A"/>
    <property type="match status" value="1"/>
</dbReference>
<evidence type="ECO:0000259" key="3">
    <source>
        <dbReference type="Pfam" id="PF13229"/>
    </source>
</evidence>
<dbReference type="Pfam" id="PF12708">
    <property type="entry name" value="Pect-lyase_RHGA_epim"/>
    <property type="match status" value="1"/>
</dbReference>
<keyword evidence="4" id="KW-0378">Hydrolase</keyword>
<dbReference type="InterPro" id="IPR024535">
    <property type="entry name" value="RHGA/B-epi-like_pectate_lyase"/>
</dbReference>
<keyword evidence="1" id="KW-0732">Signal</keyword>
<evidence type="ECO:0000313" key="5">
    <source>
        <dbReference type="Proteomes" id="UP000428260"/>
    </source>
</evidence>
<evidence type="ECO:0000259" key="2">
    <source>
        <dbReference type="Pfam" id="PF12708"/>
    </source>
</evidence>
<dbReference type="InterPro" id="IPR006626">
    <property type="entry name" value="PbH1"/>
</dbReference>
<dbReference type="RefSeq" id="WP_158871270.1">
    <property type="nucleotide sequence ID" value="NZ_CP046401.1"/>
</dbReference>
<dbReference type="Proteomes" id="UP000428260">
    <property type="component" value="Chromosome"/>
</dbReference>
<dbReference type="InterPro" id="IPR011050">
    <property type="entry name" value="Pectin_lyase_fold/virulence"/>
</dbReference>
<dbReference type="AlphaFoldDB" id="A0A6I6K1S8"/>
<evidence type="ECO:0000256" key="1">
    <source>
        <dbReference type="SAM" id="SignalP"/>
    </source>
</evidence>
<keyword evidence="5" id="KW-1185">Reference proteome</keyword>
<dbReference type="Gene3D" id="2.160.20.10">
    <property type="entry name" value="Single-stranded right-handed beta-helix, Pectin lyase-like"/>
    <property type="match status" value="1"/>
</dbReference>
<dbReference type="InterPro" id="IPR012334">
    <property type="entry name" value="Pectin_lyas_fold"/>
</dbReference>
<feature type="signal peptide" evidence="1">
    <location>
        <begin position="1"/>
        <end position="20"/>
    </location>
</feature>
<dbReference type="KEGG" id="mcos:GM418_28250"/>
<proteinExistence type="predicted"/>
<accession>A0A6I6K1S8</accession>
<evidence type="ECO:0000313" key="4">
    <source>
        <dbReference type="EMBL" id="QGY47418.1"/>
    </source>
</evidence>
<dbReference type="SUPFAM" id="SSF51126">
    <property type="entry name" value="Pectin lyase-like"/>
    <property type="match status" value="1"/>
</dbReference>
<reference evidence="4 5" key="1">
    <citation type="submission" date="2019-11" db="EMBL/GenBank/DDBJ databases">
        <authorList>
            <person name="Zheng R.K."/>
            <person name="Sun C.M."/>
        </authorList>
    </citation>
    <scope>NUCLEOTIDE SEQUENCE [LARGE SCALE GENOMIC DNA]</scope>
    <source>
        <strain evidence="4 5">WC007</strain>
    </source>
</reference>
<organism evidence="4 5">
    <name type="scientific">Maribellus comscasis</name>
    <dbReference type="NCBI Taxonomy" id="2681766"/>
    <lineage>
        <taxon>Bacteria</taxon>
        <taxon>Pseudomonadati</taxon>
        <taxon>Bacteroidota</taxon>
        <taxon>Bacteroidia</taxon>
        <taxon>Marinilabiliales</taxon>
        <taxon>Prolixibacteraceae</taxon>
        <taxon>Maribellus</taxon>
    </lineage>
</organism>
<dbReference type="GO" id="GO:0016787">
    <property type="term" value="F:hydrolase activity"/>
    <property type="evidence" value="ECO:0007669"/>
    <property type="project" value="UniProtKB-KW"/>
</dbReference>
<dbReference type="InterPro" id="IPR051801">
    <property type="entry name" value="GH28_Enzymes"/>
</dbReference>